<reference evidence="2" key="1">
    <citation type="submission" date="2015-04" db="UniProtKB">
        <authorList>
            <consortium name="EnsemblPlants"/>
        </authorList>
    </citation>
    <scope>IDENTIFICATION</scope>
    <source>
        <strain evidence="2">SL10</strain>
    </source>
</reference>
<evidence type="ECO:0000256" key="1">
    <source>
        <dbReference type="SAM" id="MobiDB-lite"/>
    </source>
</evidence>
<name>A0A0E0GED8_ORYNI</name>
<reference evidence="2" key="2">
    <citation type="submission" date="2018-04" db="EMBL/GenBank/DDBJ databases">
        <title>OnivRS2 (Oryza nivara Reference Sequence Version 2).</title>
        <authorList>
            <person name="Zhang J."/>
            <person name="Kudrna D."/>
            <person name="Lee S."/>
            <person name="Talag J."/>
            <person name="Rajasekar S."/>
            <person name="Welchert J."/>
            <person name="Hsing Y.-I."/>
            <person name="Wing R.A."/>
        </authorList>
    </citation>
    <scope>NUCLEOTIDE SEQUENCE [LARGE SCALE GENOMIC DNA]</scope>
    <source>
        <strain evidence="2">SL10</strain>
    </source>
</reference>
<dbReference type="Gramene" id="ONIVA02G38840.2">
    <property type="protein sequence ID" value="ONIVA02G38840.2"/>
    <property type="gene ID" value="ONIVA02G38840"/>
</dbReference>
<sequence length="111" mass="11973">MPGSSSSHSSLVMLASNLGDNDSDSCSMSLLFAVPWFGNAEFDCNCQDMGNPVPWRNGCRRGGPCRRGGAVGGRHGSIELEKKRADRKLRELDREPDANPLAGLLRGLARD</sequence>
<dbReference type="AlphaFoldDB" id="A0A0E0GED8"/>
<dbReference type="Proteomes" id="UP000006591">
    <property type="component" value="Chromosome 2"/>
</dbReference>
<accession>A0A0E0GED8</accession>
<evidence type="ECO:0000313" key="2">
    <source>
        <dbReference type="EnsemblPlants" id="ONIVA02G38840.2"/>
    </source>
</evidence>
<feature type="compositionally biased region" description="Basic and acidic residues" evidence="1">
    <location>
        <begin position="87"/>
        <end position="97"/>
    </location>
</feature>
<dbReference type="HOGENOM" id="CLU_2162492_0_0_1"/>
<proteinExistence type="predicted"/>
<protein>
    <submittedName>
        <fullName evidence="2">Uncharacterized protein</fullName>
    </submittedName>
</protein>
<evidence type="ECO:0000313" key="3">
    <source>
        <dbReference type="Proteomes" id="UP000006591"/>
    </source>
</evidence>
<keyword evidence="3" id="KW-1185">Reference proteome</keyword>
<dbReference type="EnsemblPlants" id="ONIVA02G38840.2">
    <property type="protein sequence ID" value="ONIVA02G38840.2"/>
    <property type="gene ID" value="ONIVA02G38840"/>
</dbReference>
<feature type="region of interest" description="Disordered" evidence="1">
    <location>
        <begin position="87"/>
        <end position="111"/>
    </location>
</feature>
<organism evidence="2">
    <name type="scientific">Oryza nivara</name>
    <name type="common">Indian wild rice</name>
    <name type="synonym">Oryza sativa f. spontanea</name>
    <dbReference type="NCBI Taxonomy" id="4536"/>
    <lineage>
        <taxon>Eukaryota</taxon>
        <taxon>Viridiplantae</taxon>
        <taxon>Streptophyta</taxon>
        <taxon>Embryophyta</taxon>
        <taxon>Tracheophyta</taxon>
        <taxon>Spermatophyta</taxon>
        <taxon>Magnoliopsida</taxon>
        <taxon>Liliopsida</taxon>
        <taxon>Poales</taxon>
        <taxon>Poaceae</taxon>
        <taxon>BOP clade</taxon>
        <taxon>Oryzoideae</taxon>
        <taxon>Oryzeae</taxon>
        <taxon>Oryzinae</taxon>
        <taxon>Oryza</taxon>
    </lineage>
</organism>